<feature type="DNA-binding region" description="H-T-H motif" evidence="2">
    <location>
        <begin position="44"/>
        <end position="63"/>
    </location>
</feature>
<keyword evidence="1 2" id="KW-0238">DNA-binding</keyword>
<name>A0A0R1QYJ5_9LACO</name>
<sequence>MTDFVVKLGKQEAIMYSKKQAATKNQFETALLQLLAVKKFETITVRDVTEAMHYDRSSFYRYYDDKYALLGTIEDQVIADIQRHYRQVTDLNERAGVTVAQLTELLTVFDQPTMASRMAILLGPNGDRLFEVKLTKLFSTIFYESTEPTVKKTAGTALIEQYLANLFIQTIRYQTSPSRSLSTEELAQQLNDIYCRGFVTSLHRSHHEV</sequence>
<dbReference type="Gene3D" id="1.10.357.10">
    <property type="entry name" value="Tetracycline Repressor, domain 2"/>
    <property type="match status" value="1"/>
</dbReference>
<evidence type="ECO:0000313" key="5">
    <source>
        <dbReference type="Proteomes" id="UP000051835"/>
    </source>
</evidence>
<accession>A0A0R1QYJ5</accession>
<evidence type="ECO:0000256" key="1">
    <source>
        <dbReference type="ARBA" id="ARBA00023125"/>
    </source>
</evidence>
<dbReference type="PATRIC" id="fig|1423805.4.peg.914"/>
<dbReference type="PANTHER" id="PTHR43479">
    <property type="entry name" value="ACREF/ENVCD OPERON REPRESSOR-RELATED"/>
    <property type="match status" value="1"/>
</dbReference>
<dbReference type="SUPFAM" id="SSF46689">
    <property type="entry name" value="Homeodomain-like"/>
    <property type="match status" value="1"/>
</dbReference>
<organism evidence="4 5">
    <name type="scientific">Levilactobacillus spicheri DSM 15429</name>
    <dbReference type="NCBI Taxonomy" id="1423805"/>
    <lineage>
        <taxon>Bacteria</taxon>
        <taxon>Bacillati</taxon>
        <taxon>Bacillota</taxon>
        <taxon>Bacilli</taxon>
        <taxon>Lactobacillales</taxon>
        <taxon>Lactobacillaceae</taxon>
        <taxon>Levilactobacillus</taxon>
    </lineage>
</organism>
<dbReference type="Proteomes" id="UP000051835">
    <property type="component" value="Unassembled WGS sequence"/>
</dbReference>
<dbReference type="PANTHER" id="PTHR43479:SF7">
    <property type="entry name" value="TETR-FAMILY TRANSCRIPTIONAL REGULATOR"/>
    <property type="match status" value="1"/>
</dbReference>
<proteinExistence type="predicted"/>
<protein>
    <recommendedName>
        <fullName evidence="3">HTH tetR-type domain-containing protein</fullName>
    </recommendedName>
</protein>
<evidence type="ECO:0000313" key="4">
    <source>
        <dbReference type="EMBL" id="KRL49292.1"/>
    </source>
</evidence>
<feature type="domain" description="HTH tetR-type" evidence="3">
    <location>
        <begin position="21"/>
        <end position="81"/>
    </location>
</feature>
<dbReference type="AlphaFoldDB" id="A0A0R1QYJ5"/>
<dbReference type="GO" id="GO:0003677">
    <property type="term" value="F:DNA binding"/>
    <property type="evidence" value="ECO:0007669"/>
    <property type="project" value="UniProtKB-UniRule"/>
</dbReference>
<dbReference type="PROSITE" id="PS50977">
    <property type="entry name" value="HTH_TETR_2"/>
    <property type="match status" value="1"/>
</dbReference>
<dbReference type="EMBL" id="AZFC01000012">
    <property type="protein sequence ID" value="KRL49292.1"/>
    <property type="molecule type" value="Genomic_DNA"/>
</dbReference>
<evidence type="ECO:0000256" key="2">
    <source>
        <dbReference type="PROSITE-ProRule" id="PRU00335"/>
    </source>
</evidence>
<reference evidence="4 5" key="1">
    <citation type="journal article" date="2015" name="Genome Announc.">
        <title>Expanding the biotechnology potential of lactobacilli through comparative genomics of 213 strains and associated genera.</title>
        <authorList>
            <person name="Sun Z."/>
            <person name="Harris H.M."/>
            <person name="McCann A."/>
            <person name="Guo C."/>
            <person name="Argimon S."/>
            <person name="Zhang W."/>
            <person name="Yang X."/>
            <person name="Jeffery I.B."/>
            <person name="Cooney J.C."/>
            <person name="Kagawa T.F."/>
            <person name="Liu W."/>
            <person name="Song Y."/>
            <person name="Salvetti E."/>
            <person name="Wrobel A."/>
            <person name="Rasinkangas P."/>
            <person name="Parkhill J."/>
            <person name="Rea M.C."/>
            <person name="O'Sullivan O."/>
            <person name="Ritari J."/>
            <person name="Douillard F.P."/>
            <person name="Paul Ross R."/>
            <person name="Yang R."/>
            <person name="Briner A.E."/>
            <person name="Felis G.E."/>
            <person name="de Vos W.M."/>
            <person name="Barrangou R."/>
            <person name="Klaenhammer T.R."/>
            <person name="Caufield P.W."/>
            <person name="Cui Y."/>
            <person name="Zhang H."/>
            <person name="O'Toole P.W."/>
        </authorList>
    </citation>
    <scope>NUCLEOTIDE SEQUENCE [LARGE SCALE GENOMIC DNA]</scope>
    <source>
        <strain evidence="4 5">DSM 15429</strain>
    </source>
</reference>
<comment type="caution">
    <text evidence="4">The sequence shown here is derived from an EMBL/GenBank/DDBJ whole genome shotgun (WGS) entry which is preliminary data.</text>
</comment>
<dbReference type="InterPro" id="IPR050624">
    <property type="entry name" value="HTH-type_Tx_Regulator"/>
</dbReference>
<dbReference type="InterPro" id="IPR009057">
    <property type="entry name" value="Homeodomain-like_sf"/>
</dbReference>
<dbReference type="InterPro" id="IPR001647">
    <property type="entry name" value="HTH_TetR"/>
</dbReference>
<gene>
    <name evidence="4" type="ORF">FD37_GL000891</name>
</gene>
<evidence type="ECO:0000259" key="3">
    <source>
        <dbReference type="PROSITE" id="PS50977"/>
    </source>
</evidence>